<evidence type="ECO:0000256" key="1">
    <source>
        <dbReference type="ARBA" id="ARBA00004429"/>
    </source>
</evidence>
<evidence type="ECO:0000259" key="10">
    <source>
        <dbReference type="Pfam" id="PF04290"/>
    </source>
</evidence>
<keyword evidence="12" id="KW-1185">Reference proteome</keyword>
<dbReference type="InterPro" id="IPR055348">
    <property type="entry name" value="DctQ"/>
</dbReference>
<name>A0A0M6ZS74_9HYPH</name>
<evidence type="ECO:0000256" key="8">
    <source>
        <dbReference type="ARBA" id="ARBA00038436"/>
    </source>
</evidence>
<sequence>MLHRFSARWAQCEVGLAAFCAMLVTLLILVNVVTRAANSAIFWIDEAAIYTMIWMTFLAASAAIHYKSSVSVSILIDLLPRKGLAVAQLGVDLIILVFAVLIVWCCWIWFDPAALWESGFDTEVFQGETFNFIYAEPTNTLGFGKAWIWTIMPIFAAGLVLHAISNVIGTLTGLLTNKSIGRNHP</sequence>
<keyword evidence="5 9" id="KW-0812">Transmembrane</keyword>
<evidence type="ECO:0000256" key="9">
    <source>
        <dbReference type="RuleBase" id="RU369079"/>
    </source>
</evidence>
<dbReference type="InterPro" id="IPR007387">
    <property type="entry name" value="TRAP_DctQ"/>
</dbReference>
<dbReference type="GO" id="GO:0015740">
    <property type="term" value="P:C4-dicarboxylate transport"/>
    <property type="evidence" value="ECO:0007669"/>
    <property type="project" value="TreeGrafter"/>
</dbReference>
<keyword evidence="2 9" id="KW-0813">Transport</keyword>
<comment type="caution">
    <text evidence="9">Lacks conserved residue(s) required for the propagation of feature annotation.</text>
</comment>
<dbReference type="RefSeq" id="WP_055116627.1">
    <property type="nucleotide sequence ID" value="NZ_CANKXR010000009.1"/>
</dbReference>
<evidence type="ECO:0000256" key="3">
    <source>
        <dbReference type="ARBA" id="ARBA00022475"/>
    </source>
</evidence>
<feature type="transmembrane region" description="Helical" evidence="9">
    <location>
        <begin position="12"/>
        <end position="34"/>
    </location>
</feature>
<feature type="domain" description="Tripartite ATP-independent periplasmic transporters DctQ component" evidence="10">
    <location>
        <begin position="25"/>
        <end position="171"/>
    </location>
</feature>
<protein>
    <recommendedName>
        <fullName evidence="9">TRAP transporter small permease protein</fullName>
    </recommendedName>
</protein>
<dbReference type="GeneID" id="97668075"/>
<keyword evidence="6 9" id="KW-1133">Transmembrane helix</keyword>
<dbReference type="AlphaFoldDB" id="A0A0M6ZS74"/>
<reference evidence="12" key="1">
    <citation type="submission" date="2015-07" db="EMBL/GenBank/DDBJ databases">
        <authorList>
            <person name="Rodrigo-Torres Lidia"/>
            <person name="Arahal R.David."/>
        </authorList>
    </citation>
    <scope>NUCLEOTIDE SEQUENCE [LARGE SCALE GENOMIC DNA]</scope>
    <source>
        <strain evidence="12">CECT 5096</strain>
    </source>
</reference>
<comment type="subcellular location">
    <subcellularLocation>
        <location evidence="1 9">Cell inner membrane</location>
        <topology evidence="1 9">Multi-pass membrane protein</topology>
    </subcellularLocation>
</comment>
<evidence type="ECO:0000256" key="6">
    <source>
        <dbReference type="ARBA" id="ARBA00022989"/>
    </source>
</evidence>
<dbReference type="GO" id="GO:0022857">
    <property type="term" value="F:transmembrane transporter activity"/>
    <property type="evidence" value="ECO:0007669"/>
    <property type="project" value="UniProtKB-UniRule"/>
</dbReference>
<feature type="transmembrane region" description="Helical" evidence="9">
    <location>
        <begin position="85"/>
        <end position="110"/>
    </location>
</feature>
<organism evidence="11 12">
    <name type="scientific">Roseibium album</name>
    <dbReference type="NCBI Taxonomy" id="311410"/>
    <lineage>
        <taxon>Bacteria</taxon>
        <taxon>Pseudomonadati</taxon>
        <taxon>Pseudomonadota</taxon>
        <taxon>Alphaproteobacteria</taxon>
        <taxon>Hyphomicrobiales</taxon>
        <taxon>Stappiaceae</taxon>
        <taxon>Roseibium</taxon>
    </lineage>
</organism>
<dbReference type="GO" id="GO:0005886">
    <property type="term" value="C:plasma membrane"/>
    <property type="evidence" value="ECO:0007669"/>
    <property type="project" value="UniProtKB-SubCell"/>
</dbReference>
<keyword evidence="3" id="KW-1003">Cell membrane</keyword>
<evidence type="ECO:0000256" key="4">
    <source>
        <dbReference type="ARBA" id="ARBA00022519"/>
    </source>
</evidence>
<comment type="similarity">
    <text evidence="8 9">Belongs to the TRAP transporter small permease family.</text>
</comment>
<evidence type="ECO:0000256" key="5">
    <source>
        <dbReference type="ARBA" id="ARBA00022692"/>
    </source>
</evidence>
<keyword evidence="7 9" id="KW-0472">Membrane</keyword>
<evidence type="ECO:0000313" key="12">
    <source>
        <dbReference type="Proteomes" id="UP000049983"/>
    </source>
</evidence>
<dbReference type="OrthoDB" id="4964541at2"/>
<comment type="function">
    <text evidence="9">Part of the tripartite ATP-independent periplasmic (TRAP) transport system.</text>
</comment>
<dbReference type="Proteomes" id="UP000049983">
    <property type="component" value="Unassembled WGS sequence"/>
</dbReference>
<keyword evidence="4 9" id="KW-0997">Cell inner membrane</keyword>
<evidence type="ECO:0000313" key="11">
    <source>
        <dbReference type="EMBL" id="CTQ65071.1"/>
    </source>
</evidence>
<dbReference type="STRING" id="311410.LA5095_03262"/>
<dbReference type="EMBL" id="CXWC01000001">
    <property type="protein sequence ID" value="CTQ65071.1"/>
    <property type="molecule type" value="Genomic_DNA"/>
</dbReference>
<gene>
    <name evidence="11" type="ORF">LA5096_00628</name>
</gene>
<evidence type="ECO:0000256" key="2">
    <source>
        <dbReference type="ARBA" id="ARBA00022448"/>
    </source>
</evidence>
<comment type="subunit">
    <text evidence="9">The complex comprises the extracytoplasmic solute receptor protein and the two transmembrane proteins.</text>
</comment>
<dbReference type="PANTHER" id="PTHR35011:SF2">
    <property type="entry name" value="2,3-DIKETO-L-GULONATE TRAP TRANSPORTER SMALL PERMEASE PROTEIN YIAM"/>
    <property type="match status" value="1"/>
</dbReference>
<proteinExistence type="inferred from homology"/>
<accession>A0A0M6ZS74</accession>
<feature type="transmembrane region" description="Helical" evidence="9">
    <location>
        <begin position="146"/>
        <end position="175"/>
    </location>
</feature>
<evidence type="ECO:0000256" key="7">
    <source>
        <dbReference type="ARBA" id="ARBA00023136"/>
    </source>
</evidence>
<dbReference type="Pfam" id="PF04290">
    <property type="entry name" value="DctQ"/>
    <property type="match status" value="1"/>
</dbReference>
<dbReference type="PANTHER" id="PTHR35011">
    <property type="entry name" value="2,3-DIKETO-L-GULONATE TRAP TRANSPORTER SMALL PERMEASE PROTEIN YIAM"/>
    <property type="match status" value="1"/>
</dbReference>